<dbReference type="EMBL" id="WHVB01000067">
    <property type="protein sequence ID" value="KAF8463736.1"/>
    <property type="molecule type" value="Genomic_DNA"/>
</dbReference>
<name>A0A9P5JV67_9AGAM</name>
<dbReference type="Proteomes" id="UP000759537">
    <property type="component" value="Unassembled WGS sequence"/>
</dbReference>
<dbReference type="AlphaFoldDB" id="A0A9P5JV67"/>
<keyword evidence="2" id="KW-0472">Membrane</keyword>
<evidence type="ECO:0000256" key="1">
    <source>
        <dbReference type="SAM" id="MobiDB-lite"/>
    </source>
</evidence>
<reference evidence="3" key="1">
    <citation type="submission" date="2019-10" db="EMBL/GenBank/DDBJ databases">
        <authorList>
            <consortium name="DOE Joint Genome Institute"/>
            <person name="Kuo A."/>
            <person name="Miyauchi S."/>
            <person name="Kiss E."/>
            <person name="Drula E."/>
            <person name="Kohler A."/>
            <person name="Sanchez-Garcia M."/>
            <person name="Andreopoulos B."/>
            <person name="Barry K.W."/>
            <person name="Bonito G."/>
            <person name="Buee M."/>
            <person name="Carver A."/>
            <person name="Chen C."/>
            <person name="Cichocki N."/>
            <person name="Clum A."/>
            <person name="Culley D."/>
            <person name="Crous P.W."/>
            <person name="Fauchery L."/>
            <person name="Girlanda M."/>
            <person name="Hayes R."/>
            <person name="Keri Z."/>
            <person name="LaButti K."/>
            <person name="Lipzen A."/>
            <person name="Lombard V."/>
            <person name="Magnuson J."/>
            <person name="Maillard F."/>
            <person name="Morin E."/>
            <person name="Murat C."/>
            <person name="Nolan M."/>
            <person name="Ohm R."/>
            <person name="Pangilinan J."/>
            <person name="Pereira M."/>
            <person name="Perotto S."/>
            <person name="Peter M."/>
            <person name="Riley R."/>
            <person name="Sitrit Y."/>
            <person name="Stielow B."/>
            <person name="Szollosi G."/>
            <person name="Zifcakova L."/>
            <person name="Stursova M."/>
            <person name="Spatafora J.W."/>
            <person name="Tedersoo L."/>
            <person name="Vaario L.-M."/>
            <person name="Yamada A."/>
            <person name="Yan M."/>
            <person name="Wang P."/>
            <person name="Xu J."/>
            <person name="Bruns T."/>
            <person name="Baldrian P."/>
            <person name="Vilgalys R."/>
            <person name="Henrissat B."/>
            <person name="Grigoriev I.V."/>
            <person name="Hibbett D."/>
            <person name="Nagy L.G."/>
            <person name="Martin F.M."/>
        </authorList>
    </citation>
    <scope>NUCLEOTIDE SEQUENCE</scope>
    <source>
        <strain evidence="3">Prilba</strain>
    </source>
</reference>
<comment type="caution">
    <text evidence="3">The sequence shown here is derived from an EMBL/GenBank/DDBJ whole genome shotgun (WGS) entry which is preliminary data.</text>
</comment>
<evidence type="ECO:0000256" key="2">
    <source>
        <dbReference type="SAM" id="Phobius"/>
    </source>
</evidence>
<feature type="transmembrane region" description="Helical" evidence="2">
    <location>
        <begin position="56"/>
        <end position="73"/>
    </location>
</feature>
<evidence type="ECO:0000313" key="4">
    <source>
        <dbReference type="Proteomes" id="UP000759537"/>
    </source>
</evidence>
<keyword evidence="2" id="KW-1133">Transmembrane helix</keyword>
<keyword evidence="2" id="KW-0812">Transmembrane</keyword>
<protein>
    <submittedName>
        <fullName evidence="3">Uncharacterized protein</fullName>
    </submittedName>
</protein>
<evidence type="ECO:0000313" key="3">
    <source>
        <dbReference type="EMBL" id="KAF8463736.1"/>
    </source>
</evidence>
<reference evidence="3" key="2">
    <citation type="journal article" date="2020" name="Nat. Commun.">
        <title>Large-scale genome sequencing of mycorrhizal fungi provides insights into the early evolution of symbiotic traits.</title>
        <authorList>
            <person name="Miyauchi S."/>
            <person name="Kiss E."/>
            <person name="Kuo A."/>
            <person name="Drula E."/>
            <person name="Kohler A."/>
            <person name="Sanchez-Garcia M."/>
            <person name="Morin E."/>
            <person name="Andreopoulos B."/>
            <person name="Barry K.W."/>
            <person name="Bonito G."/>
            <person name="Buee M."/>
            <person name="Carver A."/>
            <person name="Chen C."/>
            <person name="Cichocki N."/>
            <person name="Clum A."/>
            <person name="Culley D."/>
            <person name="Crous P.W."/>
            <person name="Fauchery L."/>
            <person name="Girlanda M."/>
            <person name="Hayes R.D."/>
            <person name="Keri Z."/>
            <person name="LaButti K."/>
            <person name="Lipzen A."/>
            <person name="Lombard V."/>
            <person name="Magnuson J."/>
            <person name="Maillard F."/>
            <person name="Murat C."/>
            <person name="Nolan M."/>
            <person name="Ohm R.A."/>
            <person name="Pangilinan J."/>
            <person name="Pereira M.F."/>
            <person name="Perotto S."/>
            <person name="Peter M."/>
            <person name="Pfister S."/>
            <person name="Riley R."/>
            <person name="Sitrit Y."/>
            <person name="Stielow J.B."/>
            <person name="Szollosi G."/>
            <person name="Zifcakova L."/>
            <person name="Stursova M."/>
            <person name="Spatafora J.W."/>
            <person name="Tedersoo L."/>
            <person name="Vaario L.M."/>
            <person name="Yamada A."/>
            <person name="Yan M."/>
            <person name="Wang P."/>
            <person name="Xu J."/>
            <person name="Bruns T."/>
            <person name="Baldrian P."/>
            <person name="Vilgalys R."/>
            <person name="Dunand C."/>
            <person name="Henrissat B."/>
            <person name="Grigoriev I.V."/>
            <person name="Hibbett D."/>
            <person name="Nagy L.G."/>
            <person name="Martin F.M."/>
        </authorList>
    </citation>
    <scope>NUCLEOTIDE SEQUENCE</scope>
    <source>
        <strain evidence="3">Prilba</strain>
    </source>
</reference>
<gene>
    <name evidence="3" type="ORF">DFH94DRAFT_686706</name>
</gene>
<keyword evidence="4" id="KW-1185">Reference proteome</keyword>
<organism evidence="3 4">
    <name type="scientific">Russula ochroleuca</name>
    <dbReference type="NCBI Taxonomy" id="152965"/>
    <lineage>
        <taxon>Eukaryota</taxon>
        <taxon>Fungi</taxon>
        <taxon>Dikarya</taxon>
        <taxon>Basidiomycota</taxon>
        <taxon>Agaricomycotina</taxon>
        <taxon>Agaricomycetes</taxon>
        <taxon>Russulales</taxon>
        <taxon>Russulaceae</taxon>
        <taxon>Russula</taxon>
    </lineage>
</organism>
<sequence length="143" mass="15754">MSSVPVNVKTCMSGMGRGARSRGKVQSEASPGMCEGRGHEARASVMSKDMKVGGEMTMASALAWVMTWAWVMGGRGRQKGKGKGEDNGKARAWALSVRYKVSSASNVHHSLKWGEGRKTYKEVKRVNETHLFPKMHGRRRTED</sequence>
<accession>A0A9P5JV67</accession>
<feature type="region of interest" description="Disordered" evidence="1">
    <location>
        <begin position="1"/>
        <end position="37"/>
    </location>
</feature>
<proteinExistence type="predicted"/>